<organism evidence="1 2">
    <name type="scientific">Saccharothrix violaceirubra</name>
    <dbReference type="NCBI Taxonomy" id="413306"/>
    <lineage>
        <taxon>Bacteria</taxon>
        <taxon>Bacillati</taxon>
        <taxon>Actinomycetota</taxon>
        <taxon>Actinomycetes</taxon>
        <taxon>Pseudonocardiales</taxon>
        <taxon>Pseudonocardiaceae</taxon>
        <taxon>Saccharothrix</taxon>
    </lineage>
</organism>
<gene>
    <name evidence="1" type="ORF">F4559_004135</name>
</gene>
<sequence>MASFQVTVEMLVDVAALGSIAESGMCSVTVPA</sequence>
<reference evidence="1 2" key="1">
    <citation type="submission" date="2020-08" db="EMBL/GenBank/DDBJ databases">
        <title>Sequencing the genomes of 1000 actinobacteria strains.</title>
        <authorList>
            <person name="Klenk H.-P."/>
        </authorList>
    </citation>
    <scope>NUCLEOTIDE SEQUENCE [LARGE SCALE GENOMIC DNA]</scope>
    <source>
        <strain evidence="1 2">DSM 45084</strain>
    </source>
</reference>
<keyword evidence="2" id="KW-1185">Reference proteome</keyword>
<dbReference type="AlphaFoldDB" id="A0A7W7T5P4"/>
<name>A0A7W7T5P4_9PSEU</name>
<dbReference type="Proteomes" id="UP000542674">
    <property type="component" value="Unassembled WGS sequence"/>
</dbReference>
<evidence type="ECO:0000313" key="1">
    <source>
        <dbReference type="EMBL" id="MBB4966776.1"/>
    </source>
</evidence>
<comment type="caution">
    <text evidence="1">The sequence shown here is derived from an EMBL/GenBank/DDBJ whole genome shotgun (WGS) entry which is preliminary data.</text>
</comment>
<accession>A0A7W7T5P4</accession>
<proteinExistence type="predicted"/>
<evidence type="ECO:0000313" key="2">
    <source>
        <dbReference type="Proteomes" id="UP000542674"/>
    </source>
</evidence>
<protein>
    <submittedName>
        <fullName evidence="1">Uncharacterized protein</fullName>
    </submittedName>
</protein>
<dbReference type="EMBL" id="JACHJS010000001">
    <property type="protein sequence ID" value="MBB4966776.1"/>
    <property type="molecule type" value="Genomic_DNA"/>
</dbReference>